<evidence type="ECO:0000256" key="1">
    <source>
        <dbReference type="SAM" id="SignalP"/>
    </source>
</evidence>
<feature type="chain" id="PRO_5015665980" description="Tetratricopeptide repeat protein" evidence="1">
    <location>
        <begin position="20"/>
        <end position="362"/>
    </location>
</feature>
<dbReference type="Pfam" id="PF14559">
    <property type="entry name" value="TPR_19"/>
    <property type="match status" value="1"/>
</dbReference>
<dbReference type="SUPFAM" id="SSF81901">
    <property type="entry name" value="HCP-like"/>
    <property type="match status" value="1"/>
</dbReference>
<reference evidence="2 3" key="1">
    <citation type="submission" date="2018-03" db="EMBL/GenBank/DDBJ databases">
        <authorList>
            <person name="Keele B.F."/>
        </authorList>
    </citation>
    <scope>NUCLEOTIDE SEQUENCE [LARGE SCALE GENOMIC DNA]</scope>
    <source>
        <strain evidence="2 3">YL28-9</strain>
    </source>
</reference>
<proteinExistence type="predicted"/>
<keyword evidence="3" id="KW-1185">Reference proteome</keyword>
<dbReference type="OrthoDB" id="739506at2"/>
<comment type="caution">
    <text evidence="2">The sequence shown here is derived from an EMBL/GenBank/DDBJ whole genome shotgun (WGS) entry which is preliminary data.</text>
</comment>
<dbReference type="EMBL" id="PYLS01000005">
    <property type="protein sequence ID" value="PST83793.1"/>
    <property type="molecule type" value="Genomic_DNA"/>
</dbReference>
<dbReference type="AlphaFoldDB" id="A0A2T3HN23"/>
<evidence type="ECO:0008006" key="4">
    <source>
        <dbReference type="Google" id="ProtNLM"/>
    </source>
</evidence>
<protein>
    <recommendedName>
        <fullName evidence="4">Tetratricopeptide repeat protein</fullName>
    </recommendedName>
</protein>
<evidence type="ECO:0000313" key="2">
    <source>
        <dbReference type="EMBL" id="PST83793.1"/>
    </source>
</evidence>
<keyword evidence="1" id="KW-0732">Signal</keyword>
<gene>
    <name evidence="2" type="ORF">C7T94_10535</name>
</gene>
<dbReference type="InterPro" id="IPR011990">
    <property type="entry name" value="TPR-like_helical_dom_sf"/>
</dbReference>
<evidence type="ECO:0000313" key="3">
    <source>
        <dbReference type="Proteomes" id="UP000240912"/>
    </source>
</evidence>
<sequence>MNKTLLTILLAGSASIAFAQKSEITQAKNAWNLFQISAGNNSVALDKKLNDLKAGLQHAEAATVHEKTKTAPDAWSHKALFASAIAVVDTVNLQNSESFQKVAEEALAKTKELDTKNAEKEAIATAEVNIQNAVKVRAYTAYNKKDYKNAQKYFEQITAINPKDTAMFKNAAVMASLVQDYPAAIANYKKYAAFNTADAKETYSEMVNLSMNHLKDTAAAVAIAKEAAAKFPTDDYFVQVETQYYINKGDIAKSEEMIDKLLAKNPNNSMYQYLKGDVYYKQALAAQAAKNKIDIKKTKEIAAADKKLVGLIDQALPYYKKAAELDPKNRAALESLQQIYGFKNDNANYEAIKKQIAALPAN</sequence>
<accession>A0A2T3HN23</accession>
<dbReference type="Proteomes" id="UP000240912">
    <property type="component" value="Unassembled WGS sequence"/>
</dbReference>
<organism evidence="2 3">
    <name type="scientific">Pedobacter yulinensis</name>
    <dbReference type="NCBI Taxonomy" id="2126353"/>
    <lineage>
        <taxon>Bacteria</taxon>
        <taxon>Pseudomonadati</taxon>
        <taxon>Bacteroidota</taxon>
        <taxon>Sphingobacteriia</taxon>
        <taxon>Sphingobacteriales</taxon>
        <taxon>Sphingobacteriaceae</taxon>
        <taxon>Pedobacter</taxon>
    </lineage>
</organism>
<dbReference type="Gene3D" id="1.25.40.10">
    <property type="entry name" value="Tetratricopeptide repeat domain"/>
    <property type="match status" value="2"/>
</dbReference>
<feature type="signal peptide" evidence="1">
    <location>
        <begin position="1"/>
        <end position="19"/>
    </location>
</feature>
<name>A0A2T3HN23_9SPHI</name>